<comment type="function">
    <text evidence="2 5">Catalyzes the epimerization of the C3' and C5'positions of dTDP-6-deoxy-D-xylo-4-hexulose, forming dTDP-6-deoxy-L-lyxo-4-hexulose.</text>
</comment>
<keyword evidence="5 6" id="KW-0413">Isomerase</keyword>
<dbReference type="GO" id="GO:0008830">
    <property type="term" value="F:dTDP-4-dehydrorhamnose 3,5-epimerase activity"/>
    <property type="evidence" value="ECO:0007669"/>
    <property type="project" value="UniProtKB-EC"/>
</dbReference>
<dbReference type="EMBL" id="JAUSZT010000002">
    <property type="protein sequence ID" value="MDQ0995386.1"/>
    <property type="molecule type" value="Genomic_DNA"/>
</dbReference>
<evidence type="ECO:0000256" key="3">
    <source>
        <dbReference type="ARBA" id="ARBA00012098"/>
    </source>
</evidence>
<accession>A0ABU0S3P3</accession>
<reference evidence="6 7" key="1">
    <citation type="submission" date="2023-07" db="EMBL/GenBank/DDBJ databases">
        <title>Comparative genomics of wheat-associated soil bacteria to identify genetic determinants of phenazine resistance.</title>
        <authorList>
            <person name="Mouncey N."/>
        </authorList>
    </citation>
    <scope>NUCLEOTIDE SEQUENCE [LARGE SCALE GENOMIC DNA]</scope>
    <source>
        <strain evidence="6 7">W4I11</strain>
    </source>
</reference>
<comment type="catalytic activity">
    <reaction evidence="1 5">
        <text>dTDP-4-dehydro-6-deoxy-alpha-D-glucose = dTDP-4-dehydro-beta-L-rhamnose</text>
        <dbReference type="Rhea" id="RHEA:16969"/>
        <dbReference type="ChEBI" id="CHEBI:57649"/>
        <dbReference type="ChEBI" id="CHEBI:62830"/>
        <dbReference type="EC" id="5.1.3.13"/>
    </reaction>
</comment>
<keyword evidence="7" id="KW-1185">Reference proteome</keyword>
<dbReference type="NCBIfam" id="TIGR01221">
    <property type="entry name" value="rmlC"/>
    <property type="match status" value="1"/>
</dbReference>
<dbReference type="PANTHER" id="PTHR21047:SF2">
    <property type="entry name" value="THYMIDINE DIPHOSPHO-4-KETO-RHAMNOSE 3,5-EPIMERASE"/>
    <property type="match status" value="1"/>
</dbReference>
<organism evidence="6 7">
    <name type="scientific">Phyllobacterium ifriqiyense</name>
    <dbReference type="NCBI Taxonomy" id="314238"/>
    <lineage>
        <taxon>Bacteria</taxon>
        <taxon>Pseudomonadati</taxon>
        <taxon>Pseudomonadota</taxon>
        <taxon>Alphaproteobacteria</taxon>
        <taxon>Hyphomicrobiales</taxon>
        <taxon>Phyllobacteriaceae</taxon>
        <taxon>Phyllobacterium</taxon>
    </lineage>
</organism>
<evidence type="ECO:0000313" key="7">
    <source>
        <dbReference type="Proteomes" id="UP001237780"/>
    </source>
</evidence>
<dbReference type="InterPro" id="IPR000888">
    <property type="entry name" value="RmlC-like"/>
</dbReference>
<evidence type="ECO:0000256" key="2">
    <source>
        <dbReference type="ARBA" id="ARBA00001997"/>
    </source>
</evidence>
<comment type="pathway">
    <text evidence="5">Carbohydrate biosynthesis; dTDP-L-rhamnose biosynthesis.</text>
</comment>
<comment type="similarity">
    <text evidence="5">Belongs to the dTDP-4-dehydrorhamnose 3,5-epimerase family.</text>
</comment>
<dbReference type="Proteomes" id="UP001237780">
    <property type="component" value="Unassembled WGS sequence"/>
</dbReference>
<name>A0ABU0S3P3_9HYPH</name>
<proteinExistence type="inferred from homology"/>
<comment type="subunit">
    <text evidence="5">Homodimer.</text>
</comment>
<dbReference type="RefSeq" id="WP_307276561.1">
    <property type="nucleotide sequence ID" value="NZ_JAUSZT010000002.1"/>
</dbReference>
<comment type="caution">
    <text evidence="6">The sequence shown here is derived from an EMBL/GenBank/DDBJ whole genome shotgun (WGS) entry which is preliminary data.</text>
</comment>
<sequence>MIFRDIGLTGAWLIDLEKKGDERGFFARFFCQDEFSQKGLETDFVQINTSLSVEAGTLRGMHYQLSPFAEVKVVRCIKGALWDCIIDLRPDSPTYRKWYGAELSEENRTMLYVPRGFAHGFITLSANTEALYLVSNRYAPSAERGLRWNDPVFAIDWPRTPVEVSVKDRSWPDFDPAFHGTDLLRSDKLVRSPIPTGVSV</sequence>
<dbReference type="InterPro" id="IPR011051">
    <property type="entry name" value="RmlC_Cupin_sf"/>
</dbReference>
<dbReference type="Gene3D" id="2.60.120.10">
    <property type="entry name" value="Jelly Rolls"/>
    <property type="match status" value="1"/>
</dbReference>
<dbReference type="InterPro" id="IPR014710">
    <property type="entry name" value="RmlC-like_jellyroll"/>
</dbReference>
<gene>
    <name evidence="6" type="ORF">QFZ34_000563</name>
</gene>
<protein>
    <recommendedName>
        <fullName evidence="4 5">dTDP-4-dehydrorhamnose 3,5-epimerase</fullName>
        <ecNumber evidence="3 5">5.1.3.13</ecNumber>
    </recommendedName>
    <alternativeName>
        <fullName evidence="5">Thymidine diphospho-4-keto-rhamnose 3,5-epimerase</fullName>
    </alternativeName>
</protein>
<evidence type="ECO:0000313" key="6">
    <source>
        <dbReference type="EMBL" id="MDQ0995386.1"/>
    </source>
</evidence>
<dbReference type="PANTHER" id="PTHR21047">
    <property type="entry name" value="DTDP-6-DEOXY-D-GLUCOSE-3,5 EPIMERASE"/>
    <property type="match status" value="1"/>
</dbReference>
<evidence type="ECO:0000256" key="1">
    <source>
        <dbReference type="ARBA" id="ARBA00001298"/>
    </source>
</evidence>
<dbReference type="Pfam" id="PF00908">
    <property type="entry name" value="dTDP_sugar_isom"/>
    <property type="match status" value="1"/>
</dbReference>
<dbReference type="SUPFAM" id="SSF51182">
    <property type="entry name" value="RmlC-like cupins"/>
    <property type="match status" value="1"/>
</dbReference>
<evidence type="ECO:0000256" key="5">
    <source>
        <dbReference type="RuleBase" id="RU364069"/>
    </source>
</evidence>
<evidence type="ECO:0000256" key="4">
    <source>
        <dbReference type="ARBA" id="ARBA00019595"/>
    </source>
</evidence>
<dbReference type="EC" id="5.1.3.13" evidence="3 5"/>
<dbReference type="CDD" id="cd00438">
    <property type="entry name" value="cupin_RmlC"/>
    <property type="match status" value="1"/>
</dbReference>